<keyword evidence="2" id="KW-1185">Reference proteome</keyword>
<dbReference type="AlphaFoldDB" id="A0A3B3ZKF3"/>
<evidence type="ECO:0008006" key="3">
    <source>
        <dbReference type="Google" id="ProtNLM"/>
    </source>
</evidence>
<reference evidence="1" key="2">
    <citation type="submission" date="2025-09" db="UniProtKB">
        <authorList>
            <consortium name="Ensembl"/>
        </authorList>
    </citation>
    <scope>IDENTIFICATION</scope>
</reference>
<protein>
    <recommendedName>
        <fullName evidence="3">NADH:ubiquinone oxidoreductase complex assembly factor 8</fullName>
    </recommendedName>
</protein>
<name>A0A3B3ZKF3_9GOBI</name>
<sequence length="78" mass="8973">MSGSNVWSRTREKLQRFPELFAECSFEAAAYGKCVAATTTSKQEIKKDLCAKEFEALKTCFTNAGKLMWQRQLWKIKC</sequence>
<accession>A0A3B3ZKF3</accession>
<dbReference type="STRING" id="409849.ENSPMGP00000004964"/>
<reference evidence="1" key="1">
    <citation type="submission" date="2025-08" db="UniProtKB">
        <authorList>
            <consortium name="Ensembl"/>
        </authorList>
    </citation>
    <scope>IDENTIFICATION</scope>
</reference>
<dbReference type="PANTHER" id="PTHR34561:SF1">
    <property type="entry name" value="NADH DEHYDROGENASE [UBIQUINONE] 1 ALPHA SUBCOMPLEX ASSEMBLY FACTOR 8"/>
    <property type="match status" value="1"/>
</dbReference>
<evidence type="ECO:0000313" key="2">
    <source>
        <dbReference type="Proteomes" id="UP000261520"/>
    </source>
</evidence>
<dbReference type="InterPro" id="IPR034595">
    <property type="entry name" value="NDUFAF8"/>
</dbReference>
<proteinExistence type="predicted"/>
<dbReference type="Proteomes" id="UP000261520">
    <property type="component" value="Unplaced"/>
</dbReference>
<dbReference type="GO" id="GO:0005739">
    <property type="term" value="C:mitochondrion"/>
    <property type="evidence" value="ECO:0007669"/>
    <property type="project" value="InterPro"/>
</dbReference>
<dbReference type="Ensembl" id="ENSPMGT00000005264.1">
    <property type="protein sequence ID" value="ENSPMGP00000004964.1"/>
    <property type="gene ID" value="ENSPMGG00000004153.1"/>
</dbReference>
<dbReference type="GO" id="GO:0032981">
    <property type="term" value="P:mitochondrial respiratory chain complex I assembly"/>
    <property type="evidence" value="ECO:0007669"/>
    <property type="project" value="InterPro"/>
</dbReference>
<organism evidence="1 2">
    <name type="scientific">Periophthalmus magnuspinnatus</name>
    <dbReference type="NCBI Taxonomy" id="409849"/>
    <lineage>
        <taxon>Eukaryota</taxon>
        <taxon>Metazoa</taxon>
        <taxon>Chordata</taxon>
        <taxon>Craniata</taxon>
        <taxon>Vertebrata</taxon>
        <taxon>Euteleostomi</taxon>
        <taxon>Actinopterygii</taxon>
        <taxon>Neopterygii</taxon>
        <taxon>Teleostei</taxon>
        <taxon>Neoteleostei</taxon>
        <taxon>Acanthomorphata</taxon>
        <taxon>Gobiaria</taxon>
        <taxon>Gobiiformes</taxon>
        <taxon>Gobioidei</taxon>
        <taxon>Gobiidae</taxon>
        <taxon>Oxudercinae</taxon>
        <taxon>Periophthalmus</taxon>
    </lineage>
</organism>
<dbReference type="PANTHER" id="PTHR34561">
    <property type="entry name" value="NADH DEHYDROGENASE [UBIQUINONE] 1 ALPHA SUBCOMPLEX ASSEMBLY FACTOR 8"/>
    <property type="match status" value="1"/>
</dbReference>
<evidence type="ECO:0000313" key="1">
    <source>
        <dbReference type="Ensembl" id="ENSPMGP00000004964.1"/>
    </source>
</evidence>